<dbReference type="InterPro" id="IPR017453">
    <property type="entry name" value="GCV_H_sub"/>
</dbReference>
<reference evidence="7 8" key="1">
    <citation type="submission" date="2019-03" db="EMBL/GenBank/DDBJ databases">
        <title>Draft genome sequences of novel Actinobacteria.</title>
        <authorList>
            <person name="Sahin N."/>
            <person name="Ay H."/>
            <person name="Saygin H."/>
        </authorList>
    </citation>
    <scope>NUCLEOTIDE SEQUENCE [LARGE SCALE GENOMIC DNA]</scope>
    <source>
        <strain evidence="7 8">5K138</strain>
    </source>
</reference>
<dbReference type="NCBIfam" id="TIGR00527">
    <property type="entry name" value="gcvH"/>
    <property type="match status" value="1"/>
</dbReference>
<dbReference type="SUPFAM" id="SSF51230">
    <property type="entry name" value="Single hybrid motif"/>
    <property type="match status" value="1"/>
</dbReference>
<evidence type="ECO:0000256" key="4">
    <source>
        <dbReference type="PIRSR" id="PIRSR617453-50"/>
    </source>
</evidence>
<dbReference type="HAMAP" id="MF_00272">
    <property type="entry name" value="GcvH"/>
    <property type="match status" value="1"/>
</dbReference>
<dbReference type="AlphaFoldDB" id="A0A4V2Z3D6"/>
<dbReference type="GO" id="GO:0005829">
    <property type="term" value="C:cytosol"/>
    <property type="evidence" value="ECO:0007669"/>
    <property type="project" value="TreeGrafter"/>
</dbReference>
<dbReference type="InterPro" id="IPR002930">
    <property type="entry name" value="GCV_H"/>
</dbReference>
<evidence type="ECO:0000259" key="6">
    <source>
        <dbReference type="PROSITE" id="PS50968"/>
    </source>
</evidence>
<comment type="subunit">
    <text evidence="3">The glycine cleavage system is composed of four proteins: P, T, L and H.</text>
</comment>
<dbReference type="PROSITE" id="PS00189">
    <property type="entry name" value="LIPOYL"/>
    <property type="match status" value="1"/>
</dbReference>
<gene>
    <name evidence="3 7" type="primary">gcvH</name>
    <name evidence="7" type="ORF">E1269_08050</name>
</gene>
<dbReference type="PROSITE" id="PS50968">
    <property type="entry name" value="BIOTINYL_LIPOYL"/>
    <property type="match status" value="1"/>
</dbReference>
<dbReference type="Pfam" id="PF01597">
    <property type="entry name" value="GCV_H"/>
    <property type="match status" value="1"/>
</dbReference>
<evidence type="ECO:0000256" key="2">
    <source>
        <dbReference type="ARBA" id="ARBA00022823"/>
    </source>
</evidence>
<dbReference type="Proteomes" id="UP000294739">
    <property type="component" value="Unassembled WGS sequence"/>
</dbReference>
<dbReference type="GO" id="GO:0009249">
    <property type="term" value="P:protein lipoylation"/>
    <property type="evidence" value="ECO:0007669"/>
    <property type="project" value="TreeGrafter"/>
</dbReference>
<dbReference type="Gene3D" id="2.40.50.100">
    <property type="match status" value="1"/>
</dbReference>
<keyword evidence="8" id="KW-1185">Reference proteome</keyword>
<evidence type="ECO:0000256" key="3">
    <source>
        <dbReference type="HAMAP-Rule" id="MF_00272"/>
    </source>
</evidence>
<evidence type="ECO:0000256" key="1">
    <source>
        <dbReference type="ARBA" id="ARBA00009249"/>
    </source>
</evidence>
<protein>
    <recommendedName>
        <fullName evidence="3">Glycine cleavage system H protein</fullName>
    </recommendedName>
</protein>
<feature type="modified residue" description="N6-lipoyllysine" evidence="3 4">
    <location>
        <position position="91"/>
    </location>
</feature>
<dbReference type="InParanoid" id="A0A4V2Z3D6"/>
<feature type="region of interest" description="Disordered" evidence="5">
    <location>
        <begin position="1"/>
        <end position="21"/>
    </location>
</feature>
<comment type="cofactor">
    <cofactor evidence="3">
        <name>(R)-lipoate</name>
        <dbReference type="ChEBI" id="CHEBI:83088"/>
    </cofactor>
    <text evidence="3">Binds 1 lipoyl cofactor covalently.</text>
</comment>
<dbReference type="InterPro" id="IPR011053">
    <property type="entry name" value="Single_hybrid_motif"/>
</dbReference>
<dbReference type="InterPro" id="IPR003016">
    <property type="entry name" value="2-oxoA_DH_lipoyl-BS"/>
</dbReference>
<dbReference type="GO" id="GO:0019464">
    <property type="term" value="P:glycine decarboxylation via glycine cleavage system"/>
    <property type="evidence" value="ECO:0007669"/>
    <property type="project" value="UniProtKB-UniRule"/>
</dbReference>
<dbReference type="GO" id="GO:0005960">
    <property type="term" value="C:glycine cleavage complex"/>
    <property type="evidence" value="ECO:0007669"/>
    <property type="project" value="InterPro"/>
</dbReference>
<feature type="domain" description="Lipoyl-binding" evidence="6">
    <location>
        <begin position="50"/>
        <end position="132"/>
    </location>
</feature>
<comment type="similarity">
    <text evidence="1 3">Belongs to the GcvH family.</text>
</comment>
<dbReference type="CDD" id="cd06848">
    <property type="entry name" value="GCS_H"/>
    <property type="match status" value="1"/>
</dbReference>
<dbReference type="NCBIfam" id="NF002270">
    <property type="entry name" value="PRK01202.1"/>
    <property type="match status" value="1"/>
</dbReference>
<sequence length="154" mass="16949">MPAVPTTEPHRHPVNRQRVPERRQFSLYPDDLRYTPEHEWVRTPGEAEGSVRVGITHFAQEQLGDIVYVQLPAVGDEITAGEVCGELESTKSVSELFAPVTGSVVARNDDLDAAPEQVNADPYGAGWMLEIVPADPVAVEQLLTAEDYRTQVEG</sequence>
<comment type="function">
    <text evidence="3">The glycine cleavage system catalyzes the degradation of glycine. The H protein shuttles the methylamine group of glycine from the P protein to the T protein.</text>
</comment>
<dbReference type="InterPro" id="IPR000089">
    <property type="entry name" value="Biotin_lipoyl"/>
</dbReference>
<dbReference type="OrthoDB" id="9796712at2"/>
<dbReference type="FunCoup" id="A0A4V2Z3D6">
    <property type="interactions" value="379"/>
</dbReference>
<keyword evidence="2 3" id="KW-0450">Lipoyl</keyword>
<dbReference type="PANTHER" id="PTHR11715:SF3">
    <property type="entry name" value="GLYCINE CLEAVAGE SYSTEM H PROTEIN-RELATED"/>
    <property type="match status" value="1"/>
</dbReference>
<evidence type="ECO:0000313" key="7">
    <source>
        <dbReference type="EMBL" id="TDE12288.1"/>
    </source>
</evidence>
<name>A0A4V2Z3D6_9ACTN</name>
<evidence type="ECO:0000256" key="5">
    <source>
        <dbReference type="SAM" id="MobiDB-lite"/>
    </source>
</evidence>
<accession>A0A4V2Z3D6</accession>
<organism evidence="7 8">
    <name type="scientific">Jiangella asiatica</name>
    <dbReference type="NCBI Taxonomy" id="2530372"/>
    <lineage>
        <taxon>Bacteria</taxon>
        <taxon>Bacillati</taxon>
        <taxon>Actinomycetota</taxon>
        <taxon>Actinomycetes</taxon>
        <taxon>Jiangellales</taxon>
        <taxon>Jiangellaceae</taxon>
        <taxon>Jiangella</taxon>
    </lineage>
</organism>
<dbReference type="EMBL" id="SMKZ01000008">
    <property type="protein sequence ID" value="TDE12288.1"/>
    <property type="molecule type" value="Genomic_DNA"/>
</dbReference>
<dbReference type="PANTHER" id="PTHR11715">
    <property type="entry name" value="GLYCINE CLEAVAGE SYSTEM H PROTEIN"/>
    <property type="match status" value="1"/>
</dbReference>
<evidence type="ECO:0000313" key="8">
    <source>
        <dbReference type="Proteomes" id="UP000294739"/>
    </source>
</evidence>
<proteinExistence type="inferred from homology"/>
<comment type="caution">
    <text evidence="7">The sequence shown here is derived from an EMBL/GenBank/DDBJ whole genome shotgun (WGS) entry which is preliminary data.</text>
</comment>
<dbReference type="InterPro" id="IPR033753">
    <property type="entry name" value="GCV_H/Fam206"/>
</dbReference>